<name>A0A9N8JE65_9PEZI</name>
<sequence>MSSTKSAHLLNLPLEIRFVIYECLFETISDSLEGREQKLSHPLISVCKQLRQEALPILMSGFELTLSAMSGQNTLNTYGLDNSDRLKFRPLVTANGRILSCLPGILRSWNHFCKSDMVYLVPLCGQIHIWSTFMNIGVTITPQKNASPLLRISDPNGRDIAGMNDSASDSSDGTLSLTIWLLQKTLHKTLADWKSLCSTSPLSVDVVNVIVWELDHILFRAKRCDKYERSSGFFISVNRLAQRGDIHDANWREIVLADLRSKWHGHG</sequence>
<evidence type="ECO:0008006" key="3">
    <source>
        <dbReference type="Google" id="ProtNLM"/>
    </source>
</evidence>
<keyword evidence="2" id="KW-1185">Reference proteome</keyword>
<accession>A0A9N8JE65</accession>
<evidence type="ECO:0000313" key="2">
    <source>
        <dbReference type="Proteomes" id="UP000716446"/>
    </source>
</evidence>
<dbReference type="Proteomes" id="UP000716446">
    <property type="component" value="Unassembled WGS sequence"/>
</dbReference>
<organism evidence="1 2">
    <name type="scientific">Aureobasidium vineae</name>
    <dbReference type="NCBI Taxonomy" id="2773715"/>
    <lineage>
        <taxon>Eukaryota</taxon>
        <taxon>Fungi</taxon>
        <taxon>Dikarya</taxon>
        <taxon>Ascomycota</taxon>
        <taxon>Pezizomycotina</taxon>
        <taxon>Dothideomycetes</taxon>
        <taxon>Dothideomycetidae</taxon>
        <taxon>Dothideales</taxon>
        <taxon>Saccotheciaceae</taxon>
        <taxon>Aureobasidium</taxon>
    </lineage>
</organism>
<proteinExistence type="predicted"/>
<reference evidence="1" key="1">
    <citation type="submission" date="2020-06" db="EMBL/GenBank/DDBJ databases">
        <authorList>
            <person name="Onetto C."/>
        </authorList>
    </citation>
    <scope>NUCLEOTIDE SEQUENCE</scope>
</reference>
<gene>
    <name evidence="1" type="ORF">AWRI4619_LOCUS1972</name>
</gene>
<evidence type="ECO:0000313" key="1">
    <source>
        <dbReference type="EMBL" id="CAD0083405.1"/>
    </source>
</evidence>
<dbReference type="EMBL" id="CAIJEN010000002">
    <property type="protein sequence ID" value="CAD0083405.1"/>
    <property type="molecule type" value="Genomic_DNA"/>
</dbReference>
<dbReference type="AlphaFoldDB" id="A0A9N8JE65"/>
<protein>
    <recommendedName>
        <fullName evidence="3">F-box domain-containing protein</fullName>
    </recommendedName>
</protein>
<comment type="caution">
    <text evidence="1">The sequence shown here is derived from an EMBL/GenBank/DDBJ whole genome shotgun (WGS) entry which is preliminary data.</text>
</comment>